<dbReference type="InterPro" id="IPR014030">
    <property type="entry name" value="Ketoacyl_synth_N"/>
</dbReference>
<dbReference type="Gene3D" id="3.40.47.10">
    <property type="match status" value="1"/>
</dbReference>
<dbReference type="SMART" id="SM00827">
    <property type="entry name" value="PKS_AT"/>
    <property type="match status" value="1"/>
</dbReference>
<dbReference type="InterPro" id="IPR016036">
    <property type="entry name" value="Malonyl_transacylase_ACP-bd"/>
</dbReference>
<comment type="caution">
    <text evidence="5">The sequence shown here is derived from an EMBL/GenBank/DDBJ whole genome shotgun (WGS) entry which is preliminary data.</text>
</comment>
<feature type="domain" description="Ketosynthase family 3 (KS3)" evidence="4">
    <location>
        <begin position="1"/>
        <end position="341"/>
    </location>
</feature>
<protein>
    <submittedName>
        <fullName evidence="5">Polyketide synthase</fullName>
    </submittedName>
</protein>
<dbReference type="Proteomes" id="UP000554235">
    <property type="component" value="Unassembled WGS sequence"/>
</dbReference>
<evidence type="ECO:0000256" key="1">
    <source>
        <dbReference type="ARBA" id="ARBA00022450"/>
    </source>
</evidence>
<dbReference type="EMBL" id="JAADYS010002585">
    <property type="protein sequence ID" value="KAF4457622.1"/>
    <property type="molecule type" value="Genomic_DNA"/>
</dbReference>
<dbReference type="InterPro" id="IPR014043">
    <property type="entry name" value="Acyl_transferase_dom"/>
</dbReference>
<dbReference type="InterPro" id="IPR016039">
    <property type="entry name" value="Thiolase-like"/>
</dbReference>
<evidence type="ECO:0000313" key="6">
    <source>
        <dbReference type="Proteomes" id="UP000554235"/>
    </source>
</evidence>
<dbReference type="SUPFAM" id="SSF52151">
    <property type="entry name" value="FabD/lysophospholipase-like"/>
    <property type="match status" value="1"/>
</dbReference>
<dbReference type="OrthoDB" id="329835at2759"/>
<feature type="non-terminal residue" evidence="5">
    <location>
        <position position="1"/>
    </location>
</feature>
<dbReference type="Pfam" id="PF16197">
    <property type="entry name" value="KAsynt_C_assoc"/>
    <property type="match status" value="1"/>
</dbReference>
<dbReference type="GO" id="GO:0004312">
    <property type="term" value="F:fatty acid synthase activity"/>
    <property type="evidence" value="ECO:0007669"/>
    <property type="project" value="TreeGrafter"/>
</dbReference>
<keyword evidence="2" id="KW-0597">Phosphoprotein</keyword>
<dbReference type="Pfam" id="PF00698">
    <property type="entry name" value="Acyl_transf_1"/>
    <property type="match status" value="1"/>
</dbReference>
<keyword evidence="6" id="KW-1185">Reference proteome</keyword>
<sequence>MSKRELERCDPQQRQLLEITREVLESAGEKNFRGKPIGCYVGTFGEDWLHMSVKDDQHVGGYPLAANGDLILANRVSFEYDLKGPSMVIKTGCSASLIGLHEACRALQNGDCSGAIVAGANLVMGPSATAVMAGEGMLSPDGSSKTFDASANGYARGEAINAVYVKLLDDAIRDNNPIRAIIRNTGTNADGRSQSGMMAPNSSAHEALMRKVYADIGLDPCKTAFVECHGTGTPTGDPIETTAVGNVFGEQGVYIGSVKPNVGHSEGASGITSLIKGILSLENSTIPPNIKFSKPNPKIPFEEKKLKVPTKPEEWPAGRDRRVSINSFGIGGSNAHVILEAPEPAHPNGPIQNGTSASHRLIVTSANTNESLKRYMTSLQDYVTQNPGSSADLAFTLACHRQLLPHLGFMVVKPDGSLAEASPPTKAPNSDLKVVMVFNGQGAQWPEMGKQLYRSDSGFKKDLIEMNNILKSLLHPPSWNLQDELFAPSGQTQIHKAELAQPLCTALQIALVRHLQRAGVRPAGVVGHSSGEIAAAYAAGALSLEEAVITAYYRGYVTKLQTRTGGMGAVGLGVQDVSKYIQDGVVIACDNGPNSVTLSGDVDVLDKVLGDIKADNPETLTRRLKVEIAYHSHLMKSLAAQYQELIEPELARKDLKRPVIVGIPFFSSVTGKVVTFGEDLGPDYWVSNLTSRVRFTTAVSRALEKFPDSLFVEIGPHLTLSGPLRQISAIVGAKYQYIPTLIP</sequence>
<dbReference type="GO" id="GO:0006633">
    <property type="term" value="P:fatty acid biosynthetic process"/>
    <property type="evidence" value="ECO:0007669"/>
    <property type="project" value="InterPro"/>
</dbReference>
<keyword evidence="1" id="KW-0596">Phosphopantetheine</keyword>
<gene>
    <name evidence="5" type="ORF">FALBO_15176</name>
</gene>
<dbReference type="PANTHER" id="PTHR43775">
    <property type="entry name" value="FATTY ACID SYNTHASE"/>
    <property type="match status" value="1"/>
</dbReference>
<organism evidence="5 6">
    <name type="scientific">Fusarium albosuccineum</name>
    <dbReference type="NCBI Taxonomy" id="1237068"/>
    <lineage>
        <taxon>Eukaryota</taxon>
        <taxon>Fungi</taxon>
        <taxon>Dikarya</taxon>
        <taxon>Ascomycota</taxon>
        <taxon>Pezizomycotina</taxon>
        <taxon>Sordariomycetes</taxon>
        <taxon>Hypocreomycetidae</taxon>
        <taxon>Hypocreales</taxon>
        <taxon>Nectriaceae</taxon>
        <taxon>Fusarium</taxon>
        <taxon>Fusarium decemcellulare species complex</taxon>
    </lineage>
</organism>
<dbReference type="InterPro" id="IPR050091">
    <property type="entry name" value="PKS_NRPS_Biosynth_Enz"/>
</dbReference>
<proteinExistence type="predicted"/>
<dbReference type="CDD" id="cd00833">
    <property type="entry name" value="PKS"/>
    <property type="match status" value="1"/>
</dbReference>
<evidence type="ECO:0000313" key="5">
    <source>
        <dbReference type="EMBL" id="KAF4457622.1"/>
    </source>
</evidence>
<dbReference type="Pfam" id="PF00109">
    <property type="entry name" value="ketoacyl-synt"/>
    <property type="match status" value="1"/>
</dbReference>
<accession>A0A8H4PEJ1</accession>
<dbReference type="GO" id="GO:0004315">
    <property type="term" value="F:3-oxoacyl-[acyl-carrier-protein] synthase activity"/>
    <property type="evidence" value="ECO:0007669"/>
    <property type="project" value="InterPro"/>
</dbReference>
<dbReference type="PROSITE" id="PS52004">
    <property type="entry name" value="KS3_2"/>
    <property type="match status" value="1"/>
</dbReference>
<dbReference type="InterPro" id="IPR020841">
    <property type="entry name" value="PKS_Beta-ketoAc_synthase_dom"/>
</dbReference>
<name>A0A8H4PEJ1_9HYPO</name>
<dbReference type="PANTHER" id="PTHR43775:SF46">
    <property type="entry name" value="FUMIGERMIN SYNTHASE"/>
    <property type="match status" value="1"/>
</dbReference>
<evidence type="ECO:0000259" key="4">
    <source>
        <dbReference type="PROSITE" id="PS52004"/>
    </source>
</evidence>
<dbReference type="SMART" id="SM00825">
    <property type="entry name" value="PKS_KS"/>
    <property type="match status" value="1"/>
</dbReference>
<dbReference type="GO" id="GO:0044550">
    <property type="term" value="P:secondary metabolite biosynthetic process"/>
    <property type="evidence" value="ECO:0007669"/>
    <property type="project" value="TreeGrafter"/>
</dbReference>
<dbReference type="SUPFAM" id="SSF53901">
    <property type="entry name" value="Thiolase-like"/>
    <property type="match status" value="2"/>
</dbReference>
<dbReference type="PROSITE" id="PS00606">
    <property type="entry name" value="KS3_1"/>
    <property type="match status" value="1"/>
</dbReference>
<dbReference type="InterPro" id="IPR018201">
    <property type="entry name" value="Ketoacyl_synth_AS"/>
</dbReference>
<evidence type="ECO:0000256" key="2">
    <source>
        <dbReference type="ARBA" id="ARBA00022553"/>
    </source>
</evidence>
<dbReference type="Pfam" id="PF02801">
    <property type="entry name" value="Ketoacyl-synt_C"/>
    <property type="match status" value="1"/>
</dbReference>
<dbReference type="InterPro" id="IPR016035">
    <property type="entry name" value="Acyl_Trfase/lysoPLipase"/>
</dbReference>
<dbReference type="InterPro" id="IPR014031">
    <property type="entry name" value="Ketoacyl_synth_C"/>
</dbReference>
<dbReference type="InterPro" id="IPR001227">
    <property type="entry name" value="Ac_transferase_dom_sf"/>
</dbReference>
<evidence type="ECO:0000256" key="3">
    <source>
        <dbReference type="ARBA" id="ARBA00022679"/>
    </source>
</evidence>
<keyword evidence="3" id="KW-0808">Transferase</keyword>
<dbReference type="AlphaFoldDB" id="A0A8H4PEJ1"/>
<dbReference type="SUPFAM" id="SSF55048">
    <property type="entry name" value="Probable ACP-binding domain of malonyl-CoA ACP transacylase"/>
    <property type="match status" value="1"/>
</dbReference>
<dbReference type="Gene3D" id="3.40.366.10">
    <property type="entry name" value="Malonyl-Coenzyme A Acyl Carrier Protein, domain 2"/>
    <property type="match status" value="1"/>
</dbReference>
<reference evidence="5 6" key="1">
    <citation type="submission" date="2020-01" db="EMBL/GenBank/DDBJ databases">
        <title>Identification and distribution of gene clusters putatively required for synthesis of sphingolipid metabolism inhibitors in phylogenetically diverse species of the filamentous fungus Fusarium.</title>
        <authorList>
            <person name="Kim H.-S."/>
            <person name="Busman M."/>
            <person name="Brown D.W."/>
            <person name="Divon H."/>
            <person name="Uhlig S."/>
            <person name="Proctor R.H."/>
        </authorList>
    </citation>
    <scope>NUCLEOTIDE SEQUENCE [LARGE SCALE GENOMIC DNA]</scope>
    <source>
        <strain evidence="5 6">NRRL 20459</strain>
    </source>
</reference>
<dbReference type="InterPro" id="IPR032821">
    <property type="entry name" value="PKS_assoc"/>
</dbReference>